<dbReference type="InterPro" id="IPR034660">
    <property type="entry name" value="DinB/YfiT-like"/>
</dbReference>
<protein>
    <submittedName>
        <fullName evidence="2">Unannotated protein</fullName>
    </submittedName>
</protein>
<reference evidence="2" key="1">
    <citation type="submission" date="2020-05" db="EMBL/GenBank/DDBJ databases">
        <authorList>
            <person name="Chiriac C."/>
            <person name="Salcher M."/>
            <person name="Ghai R."/>
            <person name="Kavagutti S V."/>
        </authorList>
    </citation>
    <scope>NUCLEOTIDE SEQUENCE</scope>
</reference>
<name>A0A6J7V3E2_9ZZZZ</name>
<evidence type="ECO:0000259" key="1">
    <source>
        <dbReference type="Pfam" id="PF12867"/>
    </source>
</evidence>
<dbReference type="SUPFAM" id="SSF109854">
    <property type="entry name" value="DinB/YfiT-like putative metalloenzymes"/>
    <property type="match status" value="1"/>
</dbReference>
<organism evidence="2">
    <name type="scientific">freshwater metagenome</name>
    <dbReference type="NCBI Taxonomy" id="449393"/>
    <lineage>
        <taxon>unclassified sequences</taxon>
        <taxon>metagenomes</taxon>
        <taxon>ecological metagenomes</taxon>
    </lineage>
</organism>
<evidence type="ECO:0000313" key="2">
    <source>
        <dbReference type="EMBL" id="CAB5072072.1"/>
    </source>
</evidence>
<dbReference type="EMBL" id="CAFBRB010000015">
    <property type="protein sequence ID" value="CAB5072072.1"/>
    <property type="molecule type" value="Genomic_DNA"/>
</dbReference>
<accession>A0A6J7V3E2</accession>
<feature type="domain" description="DinB-like" evidence="1">
    <location>
        <begin position="10"/>
        <end position="148"/>
    </location>
</feature>
<dbReference type="Pfam" id="PF12867">
    <property type="entry name" value="DinB_2"/>
    <property type="match status" value="1"/>
</dbReference>
<dbReference type="InterPro" id="IPR024775">
    <property type="entry name" value="DinB-like"/>
</dbReference>
<gene>
    <name evidence="2" type="ORF">UFOPK4401_00267</name>
</gene>
<dbReference type="Gene3D" id="1.20.120.450">
    <property type="entry name" value="dinb family like domain"/>
    <property type="match status" value="1"/>
</dbReference>
<sequence>MEIIDYANEYEAATKYFTDLVAKLSPADLDKSMPGEWTPRQVIHHLADSEAQSYARLRRLVAEPLGSSIQGYDEGAWSENAILGYTELPIENSLAVYKAVRAGSLDIIKRLSLADLDRHGVHSEAGEYTIARWLKGYTNHPKDHSGQIEKVIAAAQ</sequence>
<dbReference type="AlphaFoldDB" id="A0A6J7V3E2"/>
<proteinExistence type="predicted"/>